<dbReference type="CDD" id="cd00383">
    <property type="entry name" value="trans_reg_C"/>
    <property type="match status" value="1"/>
</dbReference>
<dbReference type="SMART" id="SM00448">
    <property type="entry name" value="REC"/>
    <property type="match status" value="1"/>
</dbReference>
<evidence type="ECO:0000256" key="2">
    <source>
        <dbReference type="ARBA" id="ARBA00023012"/>
    </source>
</evidence>
<dbReference type="InterPro" id="IPR011006">
    <property type="entry name" value="CheY-like_superfamily"/>
</dbReference>
<feature type="domain" description="Response regulatory" evidence="6">
    <location>
        <begin position="3"/>
        <end position="118"/>
    </location>
</feature>
<keyword evidence="2" id="KW-0902">Two-component regulatory system</keyword>
<dbReference type="InterPro" id="IPR001867">
    <property type="entry name" value="OmpR/PhoB-type_DNA-bd"/>
</dbReference>
<dbReference type="PROSITE" id="PS51755">
    <property type="entry name" value="OMPR_PHOB"/>
    <property type="match status" value="1"/>
</dbReference>
<keyword evidence="9" id="KW-1185">Reference proteome</keyword>
<evidence type="ECO:0000259" key="7">
    <source>
        <dbReference type="PROSITE" id="PS51755"/>
    </source>
</evidence>
<comment type="caution">
    <text evidence="8">The sequence shown here is derived from an EMBL/GenBank/DDBJ whole genome shotgun (WGS) entry which is preliminary data.</text>
</comment>
<dbReference type="Gene3D" id="6.10.250.690">
    <property type="match status" value="1"/>
</dbReference>
<dbReference type="SUPFAM" id="SSF52172">
    <property type="entry name" value="CheY-like"/>
    <property type="match status" value="1"/>
</dbReference>
<gene>
    <name evidence="8" type="ORF">RM423_08645</name>
</gene>
<feature type="modified residue" description="4-aspartylphosphate" evidence="4">
    <location>
        <position position="53"/>
    </location>
</feature>
<reference evidence="9" key="1">
    <citation type="submission" date="2023-07" db="EMBL/GenBank/DDBJ databases">
        <title>30 novel species of actinomycetes from the DSMZ collection.</title>
        <authorList>
            <person name="Nouioui I."/>
        </authorList>
    </citation>
    <scope>NUCLEOTIDE SEQUENCE [LARGE SCALE GENOMIC DNA]</scope>
    <source>
        <strain evidence="9">DSM 44399</strain>
    </source>
</reference>
<dbReference type="EMBL" id="JAVREH010000008">
    <property type="protein sequence ID" value="MDT0261461.1"/>
    <property type="molecule type" value="Genomic_DNA"/>
</dbReference>
<keyword evidence="3 5" id="KW-0238">DNA-binding</keyword>
<organism evidence="8 9">
    <name type="scientific">Jatrophihabitans lederbergiae</name>
    <dbReference type="NCBI Taxonomy" id="3075547"/>
    <lineage>
        <taxon>Bacteria</taxon>
        <taxon>Bacillati</taxon>
        <taxon>Actinomycetota</taxon>
        <taxon>Actinomycetes</taxon>
        <taxon>Jatrophihabitantales</taxon>
        <taxon>Jatrophihabitantaceae</taxon>
        <taxon>Jatrophihabitans</taxon>
    </lineage>
</organism>
<sequence>MADLVLVEDDDAIGHALRSALAEARYRVRWCRDGASALEACEAASPISLVVLDLGLPDMDGVDVCRAMRSRRPNAVIVILTARDAEIDVIVGLEAGADDYLTKPIRTAELLARVRAHLRRIEPRQSSPSRHVVGALVVDESTRRVLLADVEVSLRTKEFDLLARLAREPGVAVSRSTLMADVWDEHWHGSTKTLDVHVAALRRTLDRAEMHARVAVPVIETLRGFGYRIAADTAPGS</sequence>
<evidence type="ECO:0000256" key="4">
    <source>
        <dbReference type="PROSITE-ProRule" id="PRU00169"/>
    </source>
</evidence>
<dbReference type="InterPro" id="IPR001789">
    <property type="entry name" value="Sig_transdc_resp-reg_receiver"/>
</dbReference>
<dbReference type="InterPro" id="IPR039420">
    <property type="entry name" value="WalR-like"/>
</dbReference>
<evidence type="ECO:0000256" key="5">
    <source>
        <dbReference type="PROSITE-ProRule" id="PRU01091"/>
    </source>
</evidence>
<evidence type="ECO:0000313" key="8">
    <source>
        <dbReference type="EMBL" id="MDT0261461.1"/>
    </source>
</evidence>
<feature type="domain" description="OmpR/PhoB-type" evidence="7">
    <location>
        <begin position="128"/>
        <end position="231"/>
    </location>
</feature>
<evidence type="ECO:0000256" key="1">
    <source>
        <dbReference type="ARBA" id="ARBA00022553"/>
    </source>
</evidence>
<dbReference type="Proteomes" id="UP001183176">
    <property type="component" value="Unassembled WGS sequence"/>
</dbReference>
<dbReference type="PANTHER" id="PTHR48111">
    <property type="entry name" value="REGULATOR OF RPOS"/>
    <property type="match status" value="1"/>
</dbReference>
<evidence type="ECO:0000259" key="6">
    <source>
        <dbReference type="PROSITE" id="PS50110"/>
    </source>
</evidence>
<dbReference type="InterPro" id="IPR036388">
    <property type="entry name" value="WH-like_DNA-bd_sf"/>
</dbReference>
<dbReference type="RefSeq" id="WP_311422617.1">
    <property type="nucleotide sequence ID" value="NZ_JAVREH010000008.1"/>
</dbReference>
<evidence type="ECO:0000256" key="3">
    <source>
        <dbReference type="ARBA" id="ARBA00023125"/>
    </source>
</evidence>
<feature type="DNA-binding region" description="OmpR/PhoB-type" evidence="5">
    <location>
        <begin position="128"/>
        <end position="231"/>
    </location>
</feature>
<dbReference type="Gene3D" id="1.10.10.10">
    <property type="entry name" value="Winged helix-like DNA-binding domain superfamily/Winged helix DNA-binding domain"/>
    <property type="match status" value="1"/>
</dbReference>
<protein>
    <submittedName>
        <fullName evidence="8">Response regulator transcription factor</fullName>
    </submittedName>
</protein>
<keyword evidence="1 4" id="KW-0597">Phosphoprotein</keyword>
<dbReference type="Gene3D" id="3.40.50.2300">
    <property type="match status" value="1"/>
</dbReference>
<dbReference type="Pfam" id="PF00072">
    <property type="entry name" value="Response_reg"/>
    <property type="match status" value="1"/>
</dbReference>
<dbReference type="SMART" id="SM00862">
    <property type="entry name" value="Trans_reg_C"/>
    <property type="match status" value="1"/>
</dbReference>
<dbReference type="PANTHER" id="PTHR48111:SF40">
    <property type="entry name" value="PHOSPHATE REGULON TRANSCRIPTIONAL REGULATORY PROTEIN PHOB"/>
    <property type="match status" value="1"/>
</dbReference>
<dbReference type="Pfam" id="PF00486">
    <property type="entry name" value="Trans_reg_C"/>
    <property type="match status" value="1"/>
</dbReference>
<evidence type="ECO:0000313" key="9">
    <source>
        <dbReference type="Proteomes" id="UP001183176"/>
    </source>
</evidence>
<name>A0ABU2J901_9ACTN</name>
<proteinExistence type="predicted"/>
<dbReference type="PROSITE" id="PS50110">
    <property type="entry name" value="RESPONSE_REGULATORY"/>
    <property type="match status" value="1"/>
</dbReference>
<accession>A0ABU2J901</accession>